<dbReference type="OrthoDB" id="165342at2759"/>
<comment type="caution">
    <text evidence="7">The sequence shown here is derived from an EMBL/GenBank/DDBJ whole genome shotgun (WGS) entry which is preliminary data.</text>
</comment>
<gene>
    <name evidence="7" type="ORF">QVE165_LOCUS6265</name>
</gene>
<reference evidence="7" key="1">
    <citation type="submission" date="2021-02" db="EMBL/GenBank/DDBJ databases">
        <authorList>
            <person name="Nowell W R."/>
        </authorList>
    </citation>
    <scope>NUCLEOTIDE SEQUENCE</scope>
</reference>
<dbReference type="InterPro" id="IPR000340">
    <property type="entry name" value="Dual-sp_phosphatase_cat-dom"/>
</dbReference>
<dbReference type="SMART" id="SM00195">
    <property type="entry name" value="DSPc"/>
    <property type="match status" value="1"/>
</dbReference>
<evidence type="ECO:0000256" key="3">
    <source>
        <dbReference type="ARBA" id="ARBA00022801"/>
    </source>
</evidence>
<evidence type="ECO:0000313" key="8">
    <source>
        <dbReference type="Proteomes" id="UP000663832"/>
    </source>
</evidence>
<dbReference type="AlphaFoldDB" id="A0A813VR10"/>
<dbReference type="InterPro" id="IPR029021">
    <property type="entry name" value="Prot-tyrosine_phosphatase-like"/>
</dbReference>
<evidence type="ECO:0000259" key="5">
    <source>
        <dbReference type="PROSITE" id="PS50054"/>
    </source>
</evidence>
<evidence type="ECO:0000256" key="4">
    <source>
        <dbReference type="ARBA" id="ARBA00022912"/>
    </source>
</evidence>
<organism evidence="7 8">
    <name type="scientific">Adineta steineri</name>
    <dbReference type="NCBI Taxonomy" id="433720"/>
    <lineage>
        <taxon>Eukaryota</taxon>
        <taxon>Metazoa</taxon>
        <taxon>Spiralia</taxon>
        <taxon>Gnathifera</taxon>
        <taxon>Rotifera</taxon>
        <taxon>Eurotatoria</taxon>
        <taxon>Bdelloidea</taxon>
        <taxon>Adinetida</taxon>
        <taxon>Adinetidae</taxon>
        <taxon>Adineta</taxon>
    </lineage>
</organism>
<dbReference type="InterPro" id="IPR016130">
    <property type="entry name" value="Tyr_Pase_AS"/>
</dbReference>
<dbReference type="Pfam" id="PF00782">
    <property type="entry name" value="DSPc"/>
    <property type="match status" value="1"/>
</dbReference>
<keyword evidence="3" id="KW-0378">Hydrolase</keyword>
<protein>
    <recommendedName>
        <fullName evidence="2">protein-tyrosine-phosphatase</fullName>
        <ecNumber evidence="2">3.1.3.48</ecNumber>
    </recommendedName>
</protein>
<dbReference type="GO" id="GO:0043409">
    <property type="term" value="P:negative regulation of MAPK cascade"/>
    <property type="evidence" value="ECO:0007669"/>
    <property type="project" value="TreeGrafter"/>
</dbReference>
<keyword evidence="4" id="KW-0904">Protein phosphatase</keyword>
<dbReference type="InterPro" id="IPR020422">
    <property type="entry name" value="TYR_PHOSPHATASE_DUAL_dom"/>
</dbReference>
<dbReference type="PROSITE" id="PS00383">
    <property type="entry name" value="TYR_PHOSPHATASE_1"/>
    <property type="match status" value="1"/>
</dbReference>
<evidence type="ECO:0000313" key="7">
    <source>
        <dbReference type="EMBL" id="CAF0840136.1"/>
    </source>
</evidence>
<dbReference type="PROSITE" id="PS50056">
    <property type="entry name" value="TYR_PHOSPHATASE_2"/>
    <property type="match status" value="1"/>
</dbReference>
<name>A0A813VR10_9BILA</name>
<dbReference type="Gene3D" id="3.90.190.10">
    <property type="entry name" value="Protein tyrosine phosphatase superfamily"/>
    <property type="match status" value="1"/>
</dbReference>
<comment type="similarity">
    <text evidence="1">Belongs to the protein-tyrosine phosphatase family. Non-receptor class dual specificity subfamily.</text>
</comment>
<dbReference type="PANTHER" id="PTHR10159:SF533">
    <property type="entry name" value="TYROSINE-PROTEIN PHOSPHATASE VHP-1"/>
    <property type="match status" value="1"/>
</dbReference>
<accession>A0A813VR10</accession>
<dbReference type="InterPro" id="IPR000387">
    <property type="entry name" value="Tyr_Pase_dom"/>
</dbReference>
<dbReference type="PROSITE" id="PS50054">
    <property type="entry name" value="TYR_PHOSPHATASE_DUAL"/>
    <property type="match status" value="1"/>
</dbReference>
<dbReference type="GO" id="GO:0033550">
    <property type="term" value="F:MAP kinase tyrosine phosphatase activity"/>
    <property type="evidence" value="ECO:0007669"/>
    <property type="project" value="TreeGrafter"/>
</dbReference>
<dbReference type="PANTHER" id="PTHR10159">
    <property type="entry name" value="DUAL SPECIFICITY PROTEIN PHOSPHATASE"/>
    <property type="match status" value="1"/>
</dbReference>
<dbReference type="GO" id="GO:0005737">
    <property type="term" value="C:cytoplasm"/>
    <property type="evidence" value="ECO:0007669"/>
    <property type="project" value="TreeGrafter"/>
</dbReference>
<dbReference type="EMBL" id="CAJNOM010000026">
    <property type="protein sequence ID" value="CAF0840136.1"/>
    <property type="molecule type" value="Genomic_DNA"/>
</dbReference>
<feature type="domain" description="Tyrosine specific protein phosphatases" evidence="6">
    <location>
        <begin position="71"/>
        <end position="129"/>
    </location>
</feature>
<dbReference type="EC" id="3.1.3.48" evidence="2"/>
<dbReference type="GO" id="GO:0017017">
    <property type="term" value="F:MAP kinase tyrosine/serine/threonine phosphatase activity"/>
    <property type="evidence" value="ECO:0007669"/>
    <property type="project" value="TreeGrafter"/>
</dbReference>
<evidence type="ECO:0000259" key="6">
    <source>
        <dbReference type="PROSITE" id="PS50056"/>
    </source>
</evidence>
<sequence length="338" mass="38413">MLPRSSNEQYCKTLTSNNLGPSQILPFLFNNHITHVINVSKTGDRTSFLNKNDDEHFLRIPIDDSLKAQLLPYFDQAYAFIEKARSNNGCVLIHCLAGISRSPTLAIAYIIRYLHLSADDAYKYVKQRRSQISPNFNFLGQLHEYEQNLISTSTITPIVKCTSIKSPANNRRHCIQVESCSQTATSLNYHTNTLKRPMYFNIDSINTRRPQTLLDPSSMVTQLPDESSHRPSLVKPISLYLNNLPVTHSGVTDECSTVQLINSSYDESKNRKRNEKISKNTDRSSSFIERSDLINSYFEESRLLSKSLEQCKSTQTFDSDTETLKNNLTSSSLEVLVL</sequence>
<proteinExistence type="inferred from homology"/>
<dbReference type="SUPFAM" id="SSF52799">
    <property type="entry name" value="(Phosphotyrosine protein) phosphatases II"/>
    <property type="match status" value="1"/>
</dbReference>
<feature type="domain" description="Tyrosine-protein phosphatase" evidence="5">
    <location>
        <begin position="1"/>
        <end position="151"/>
    </location>
</feature>
<evidence type="ECO:0000256" key="2">
    <source>
        <dbReference type="ARBA" id="ARBA00013064"/>
    </source>
</evidence>
<dbReference type="Proteomes" id="UP000663832">
    <property type="component" value="Unassembled WGS sequence"/>
</dbReference>
<dbReference type="GO" id="GO:0008330">
    <property type="term" value="F:protein tyrosine/threonine phosphatase activity"/>
    <property type="evidence" value="ECO:0007669"/>
    <property type="project" value="TreeGrafter"/>
</dbReference>
<keyword evidence="8" id="KW-1185">Reference proteome</keyword>
<evidence type="ECO:0000256" key="1">
    <source>
        <dbReference type="ARBA" id="ARBA00008601"/>
    </source>
</evidence>